<protein>
    <recommendedName>
        <fullName evidence="2">Density-regulated protein homolog</fullName>
    </recommendedName>
</protein>
<accession>A0AAV8ZS63</accession>
<dbReference type="Gene3D" id="3.30.780.10">
    <property type="entry name" value="SUI1-like domain"/>
    <property type="match status" value="1"/>
</dbReference>
<evidence type="ECO:0000256" key="1">
    <source>
        <dbReference type="ARBA" id="ARBA00007514"/>
    </source>
</evidence>
<dbReference type="AlphaFoldDB" id="A0AAV8ZS63"/>
<organism evidence="5 6">
    <name type="scientific">Rhamnusium bicolor</name>
    <dbReference type="NCBI Taxonomy" id="1586634"/>
    <lineage>
        <taxon>Eukaryota</taxon>
        <taxon>Metazoa</taxon>
        <taxon>Ecdysozoa</taxon>
        <taxon>Arthropoda</taxon>
        <taxon>Hexapoda</taxon>
        <taxon>Insecta</taxon>
        <taxon>Pterygota</taxon>
        <taxon>Neoptera</taxon>
        <taxon>Endopterygota</taxon>
        <taxon>Coleoptera</taxon>
        <taxon>Polyphaga</taxon>
        <taxon>Cucujiformia</taxon>
        <taxon>Chrysomeloidea</taxon>
        <taxon>Cerambycidae</taxon>
        <taxon>Lepturinae</taxon>
        <taxon>Rhagiini</taxon>
        <taxon>Rhamnusium</taxon>
    </lineage>
</organism>
<evidence type="ECO:0000259" key="4">
    <source>
        <dbReference type="PROSITE" id="PS50296"/>
    </source>
</evidence>
<feature type="domain" description="SUI1" evidence="4">
    <location>
        <begin position="110"/>
        <end position="177"/>
    </location>
</feature>
<dbReference type="Proteomes" id="UP001162156">
    <property type="component" value="Unassembled WGS sequence"/>
</dbReference>
<keyword evidence="6" id="KW-1185">Reference proteome</keyword>
<name>A0AAV8ZS63_9CUCU</name>
<gene>
    <name evidence="5" type="ORF">NQ314_002198</name>
</gene>
<evidence type="ECO:0000256" key="2">
    <source>
        <dbReference type="ARBA" id="ARBA00071856"/>
    </source>
</evidence>
<comment type="caution">
    <text evidence="5">The sequence shown here is derived from an EMBL/GenBank/DDBJ whole genome shotgun (WGS) entry which is preliminary data.</text>
</comment>
<dbReference type="Pfam" id="PF21023">
    <property type="entry name" value="DENR_N"/>
    <property type="match status" value="1"/>
</dbReference>
<dbReference type="InterPro" id="IPR036877">
    <property type="entry name" value="SUI1_dom_sf"/>
</dbReference>
<dbReference type="FunFam" id="3.30.780.10:FF:000004">
    <property type="entry name" value="density-regulated protein-like"/>
    <property type="match status" value="1"/>
</dbReference>
<dbReference type="EMBL" id="JANEYF010000671">
    <property type="protein sequence ID" value="KAJ8968638.1"/>
    <property type="molecule type" value="Genomic_DNA"/>
</dbReference>
<proteinExistence type="inferred from homology"/>
<feature type="region of interest" description="Disordered" evidence="3">
    <location>
        <begin position="83"/>
        <end position="116"/>
    </location>
</feature>
<dbReference type="GO" id="GO:0003743">
    <property type="term" value="F:translation initiation factor activity"/>
    <property type="evidence" value="ECO:0007669"/>
    <property type="project" value="InterPro"/>
</dbReference>
<sequence length="743" mass="85298">MGCQGSKAAVTVLTVPVMSIENKLIQGPRDGIIYPIQVVYCGNCTMPIEYCEYYPEYEKCKQWLERNLPSEFEKVKIGDDNPVEEEKKRQKRGGKGMIKTKKKEDGPKQVCVSRAPRGKKKSVTVVTGMSSFDIDLKVAAKFFGTKFACGSSVTGDDEIVIQGDVKDDLFDNMSNETSDVSVKSHNNTADVTETQMEPIEHSAEDLLNPEIISDESSSTDEESSNSADENVPIMPGEERQMREHRKPKWMEDYDLSYQACVELSDEPRTVQEALACSNKDGENADDSEDSLLSSSDLELELVLLESQYDDIEILKRNLNIDKDKTDSTSSDEDQSDWEAEDYLPLSNIINRQENEKKNKKETNKLDSYIDTPYGYFQRLIDTDILQHIVEQSNLFAIQIDLNEPLALSVTELEKFIGITFLISIYGLPRTRMFWHRETRVSKVADIMSRNRWKQIKSRIHFNDNTYLPNNNDKLYKIRPFIEKVLTNFKNIPMDGKVWIDEQMIPFKGHHSIKQYLKSKPKKWGYKAFVLCGSDGTVYDWELYNGPIDHDPQLPDIGPPATDRIIQDEYIHGLGTVRSNRLKGCTFTNDKEMKKKGRGTMEDMSVVVEDVELFATKWFDNKPVYLLSSFVGAYPTSQVKRWDFKTKSKMDVECPKSVTVYNQFMGGVDLVDSLVAYYRTTIRSKKWYHELYFHLMDLCVVNSWLLYKRDCNFSGVPKKDRLSLLQFKTAIADTLCAKGDHYNH</sequence>
<dbReference type="PROSITE" id="PS50296">
    <property type="entry name" value="SUI1"/>
    <property type="match status" value="1"/>
</dbReference>
<dbReference type="GO" id="GO:0002183">
    <property type="term" value="P:cytoplasmic translational initiation"/>
    <property type="evidence" value="ECO:0007669"/>
    <property type="project" value="UniProtKB-ARBA"/>
</dbReference>
<reference evidence="5" key="1">
    <citation type="journal article" date="2023" name="Insect Mol. Biol.">
        <title>Genome sequencing provides insights into the evolution of gene families encoding plant cell wall-degrading enzymes in longhorned beetles.</title>
        <authorList>
            <person name="Shin N.R."/>
            <person name="Okamura Y."/>
            <person name="Kirsch R."/>
            <person name="Pauchet Y."/>
        </authorList>
    </citation>
    <scope>NUCLEOTIDE SEQUENCE</scope>
    <source>
        <strain evidence="5">RBIC_L_NR</strain>
    </source>
</reference>
<dbReference type="Pfam" id="PF01253">
    <property type="entry name" value="SUI1"/>
    <property type="match status" value="1"/>
</dbReference>
<dbReference type="InterPro" id="IPR046447">
    <property type="entry name" value="DENR_C"/>
</dbReference>
<dbReference type="CDD" id="cd11607">
    <property type="entry name" value="DENR_C"/>
    <property type="match status" value="1"/>
</dbReference>
<dbReference type="PANTHER" id="PTHR47272">
    <property type="entry name" value="DDE_TNP_1_7 DOMAIN-CONTAINING PROTEIN"/>
    <property type="match status" value="1"/>
</dbReference>
<dbReference type="Pfam" id="PF13843">
    <property type="entry name" value="DDE_Tnp_1_7"/>
    <property type="match status" value="2"/>
</dbReference>
<dbReference type="InterPro" id="IPR048517">
    <property type="entry name" value="DENR_N"/>
</dbReference>
<evidence type="ECO:0000313" key="6">
    <source>
        <dbReference type="Proteomes" id="UP001162156"/>
    </source>
</evidence>
<dbReference type="InterPro" id="IPR029526">
    <property type="entry name" value="PGBD"/>
</dbReference>
<comment type="similarity">
    <text evidence="1">Belongs to the DENR family.</text>
</comment>
<dbReference type="SUPFAM" id="SSF55159">
    <property type="entry name" value="eIF1-like"/>
    <property type="match status" value="1"/>
</dbReference>
<feature type="compositionally biased region" description="Basic residues" evidence="3">
    <location>
        <begin position="89"/>
        <end position="101"/>
    </location>
</feature>
<feature type="region of interest" description="Disordered" evidence="3">
    <location>
        <begin position="214"/>
        <end position="235"/>
    </location>
</feature>
<dbReference type="PANTHER" id="PTHR47272:SF1">
    <property type="entry name" value="PIGGYBAC TRANSPOSABLE ELEMENT-DERIVED PROTEIN 3-LIKE"/>
    <property type="match status" value="1"/>
</dbReference>
<dbReference type="InterPro" id="IPR001950">
    <property type="entry name" value="SUI1"/>
</dbReference>
<evidence type="ECO:0000256" key="3">
    <source>
        <dbReference type="SAM" id="MobiDB-lite"/>
    </source>
</evidence>
<evidence type="ECO:0000313" key="5">
    <source>
        <dbReference type="EMBL" id="KAJ8968638.1"/>
    </source>
</evidence>